<dbReference type="SUPFAM" id="SSF52540">
    <property type="entry name" value="P-loop containing nucleoside triphosphate hydrolases"/>
    <property type="match status" value="1"/>
</dbReference>
<feature type="non-terminal residue" evidence="3">
    <location>
        <position position="481"/>
    </location>
</feature>
<dbReference type="InterPro" id="IPR027417">
    <property type="entry name" value="P-loop_NTPase"/>
</dbReference>
<dbReference type="Gene3D" id="3.40.1160.10">
    <property type="entry name" value="Acetylglutamate kinase-like"/>
    <property type="match status" value="1"/>
</dbReference>
<dbReference type="EMBL" id="LAZR01037079">
    <property type="protein sequence ID" value="KKL23162.1"/>
    <property type="molecule type" value="Genomic_DNA"/>
</dbReference>
<organism evidence="3">
    <name type="scientific">marine sediment metagenome</name>
    <dbReference type="NCBI Taxonomy" id="412755"/>
    <lineage>
        <taxon>unclassified sequences</taxon>
        <taxon>metagenomes</taxon>
        <taxon>ecological metagenomes</taxon>
    </lineage>
</organism>
<feature type="domain" description="AAA+ ATPase" evidence="2">
    <location>
        <begin position="21"/>
        <end position="352"/>
    </location>
</feature>
<gene>
    <name evidence="3" type="ORF">LCGC14_2428150</name>
</gene>
<proteinExistence type="predicted"/>
<feature type="coiled-coil region" evidence="1">
    <location>
        <begin position="281"/>
        <end position="315"/>
    </location>
</feature>
<dbReference type="InterPro" id="IPR003593">
    <property type="entry name" value="AAA+_ATPase"/>
</dbReference>
<reference evidence="3" key="1">
    <citation type="journal article" date="2015" name="Nature">
        <title>Complex archaea that bridge the gap between prokaryotes and eukaryotes.</title>
        <authorList>
            <person name="Spang A."/>
            <person name="Saw J.H."/>
            <person name="Jorgensen S.L."/>
            <person name="Zaremba-Niedzwiedzka K."/>
            <person name="Martijn J."/>
            <person name="Lind A.E."/>
            <person name="van Eijk R."/>
            <person name="Schleper C."/>
            <person name="Guy L."/>
            <person name="Ettema T.J."/>
        </authorList>
    </citation>
    <scope>NUCLEOTIDE SEQUENCE</scope>
</reference>
<dbReference type="SMART" id="SM00382">
    <property type="entry name" value="AAA"/>
    <property type="match status" value="1"/>
</dbReference>
<dbReference type="PRINTS" id="PR01469">
    <property type="entry name" value="CARBMTKINASE"/>
</dbReference>
<feature type="coiled-coil region" evidence="1">
    <location>
        <begin position="344"/>
        <end position="381"/>
    </location>
</feature>
<evidence type="ECO:0000313" key="3">
    <source>
        <dbReference type="EMBL" id="KKL23162.1"/>
    </source>
</evidence>
<evidence type="ECO:0000256" key="1">
    <source>
        <dbReference type="SAM" id="Coils"/>
    </source>
</evidence>
<accession>A0A0F9CA06</accession>
<dbReference type="SUPFAM" id="SSF53633">
    <property type="entry name" value="Carbamate kinase-like"/>
    <property type="match status" value="1"/>
</dbReference>
<dbReference type="PANTHER" id="PTHR42957">
    <property type="entry name" value="HELICASE MJ1565-RELATED"/>
    <property type="match status" value="1"/>
</dbReference>
<dbReference type="Gene3D" id="3.40.50.300">
    <property type="entry name" value="P-loop containing nucleotide triphosphate hydrolases"/>
    <property type="match status" value="1"/>
</dbReference>
<dbReference type="PANTHER" id="PTHR42957:SF1">
    <property type="entry name" value="HELICASE MJ1565-RELATED"/>
    <property type="match status" value="1"/>
</dbReference>
<dbReference type="InterPro" id="IPR002789">
    <property type="entry name" value="HerA_central"/>
</dbReference>
<sequence>MRFELSQDLVIDSEDARVQQQGLRIAVIGHSGAGKSWTIALIAEQALDQGLPVVIIDPHGEYWTLSEAYPQVLIVGGENADLPLAEEAAEVYAQVYKGGSSLVFNLKDFFIDEEAYGRLVEKILRSLWKAQVEEPRPTLWVLEEAQLEVPQEKGPDVMRRVGLVKGIATGGRKFGVNLILGTQRPAELHKTPLSQCWLRLFGGLAERLDRDAVRDYLKPVSADELKALPTGSFYVFGWGEPFLTRIRGDRRTRHGAETPQMAILQRPEAQRASIGEFRQMVEESLKKVQEEKTEVARLTAELRKKEQQLKDATEKSNIADVLRTAIGQATSQEVPVDPDLVKRLEEFEDREREAETLRQELAEVDERLRGVEAERDRLEAVAQGVQFLRQGLERQVVSIVTQVVVDPEDPSFSKPSKPIGPFMSEEEAQQHAQQDGWAIGEDAGRGWRRLVPSPVPLEIIELSSIRALLDRGALVVAVGGG</sequence>
<keyword evidence="1" id="KW-0175">Coiled coil</keyword>
<dbReference type="InterPro" id="IPR008571">
    <property type="entry name" value="HerA-like"/>
</dbReference>
<name>A0A0F9CA06_9ZZZZ</name>
<dbReference type="Pfam" id="PF01935">
    <property type="entry name" value="DUF87"/>
    <property type="match status" value="1"/>
</dbReference>
<evidence type="ECO:0000259" key="2">
    <source>
        <dbReference type="SMART" id="SM00382"/>
    </source>
</evidence>
<dbReference type="InterPro" id="IPR036393">
    <property type="entry name" value="AceGlu_kinase-like_sf"/>
</dbReference>
<comment type="caution">
    <text evidence="3">The sequence shown here is derived from an EMBL/GenBank/DDBJ whole genome shotgun (WGS) entry which is preliminary data.</text>
</comment>
<protein>
    <recommendedName>
        <fullName evidence="2">AAA+ ATPase domain-containing protein</fullName>
    </recommendedName>
</protein>
<dbReference type="AlphaFoldDB" id="A0A0F9CA06"/>